<proteinExistence type="predicted"/>
<organism evidence="4 5">
    <name type="scientific">Lachnellula suecica</name>
    <dbReference type="NCBI Taxonomy" id="602035"/>
    <lineage>
        <taxon>Eukaryota</taxon>
        <taxon>Fungi</taxon>
        <taxon>Dikarya</taxon>
        <taxon>Ascomycota</taxon>
        <taxon>Pezizomycotina</taxon>
        <taxon>Leotiomycetes</taxon>
        <taxon>Helotiales</taxon>
        <taxon>Lachnaceae</taxon>
        <taxon>Lachnellula</taxon>
    </lineage>
</organism>
<gene>
    <name evidence="4" type="ORF">LSUE1_G005511</name>
</gene>
<sequence length="209" mass="21088">MPSFKTSAAVVATALLTIGARGQSDYVIDPTSVPIATRNGWCTTQKQSCPLLCTQINSGSRTTAQNDCDPDDLTFTCVCGNGASPNATEFSQTLPYFICTEYGTQCVAACNGNTDCQSACRSDHPCGAQNPIRVNTSTITTMASTTTGAGSTSTGAGVVYTGLGGGSAETAAASTSGKKSGASSPLDMGRNYGLAVVAAGIFAGFALVM</sequence>
<keyword evidence="1" id="KW-0812">Transmembrane</keyword>
<dbReference type="EMBL" id="QGMK01001441">
    <property type="protein sequence ID" value="TVY68753.1"/>
    <property type="molecule type" value="Genomic_DNA"/>
</dbReference>
<comment type="caution">
    <text evidence="4">The sequence shown here is derived from an EMBL/GenBank/DDBJ whole genome shotgun (WGS) entry which is preliminary data.</text>
</comment>
<keyword evidence="1" id="KW-1133">Transmembrane helix</keyword>
<feature type="signal peptide" evidence="2">
    <location>
        <begin position="1"/>
        <end position="22"/>
    </location>
</feature>
<dbReference type="Pfam" id="PF24808">
    <property type="entry name" value="DUF7707"/>
    <property type="match status" value="1"/>
</dbReference>
<dbReference type="InterPro" id="IPR056124">
    <property type="entry name" value="DUF7707"/>
</dbReference>
<name>A0A8T9BXI0_9HELO</name>
<evidence type="ECO:0000256" key="2">
    <source>
        <dbReference type="SAM" id="SignalP"/>
    </source>
</evidence>
<dbReference type="OrthoDB" id="2439692at2759"/>
<feature type="chain" id="PRO_5035804484" description="DUF7707 domain-containing protein" evidence="2">
    <location>
        <begin position="23"/>
        <end position="209"/>
    </location>
</feature>
<keyword evidence="2" id="KW-0732">Signal</keyword>
<feature type="domain" description="DUF7707" evidence="3">
    <location>
        <begin position="27"/>
        <end position="131"/>
    </location>
</feature>
<evidence type="ECO:0000313" key="5">
    <source>
        <dbReference type="Proteomes" id="UP000469558"/>
    </source>
</evidence>
<keyword evidence="5" id="KW-1185">Reference proteome</keyword>
<dbReference type="PANTHER" id="PTHR38118:SF2">
    <property type="entry name" value="CDP-ALCOHOL PHOSPHATIDYLTRANSFERASE PROTEIN"/>
    <property type="match status" value="1"/>
</dbReference>
<dbReference type="Proteomes" id="UP000469558">
    <property type="component" value="Unassembled WGS sequence"/>
</dbReference>
<evidence type="ECO:0000256" key="1">
    <source>
        <dbReference type="SAM" id="Phobius"/>
    </source>
</evidence>
<evidence type="ECO:0000313" key="4">
    <source>
        <dbReference type="EMBL" id="TVY68753.1"/>
    </source>
</evidence>
<protein>
    <recommendedName>
        <fullName evidence="3">DUF7707 domain-containing protein</fullName>
    </recommendedName>
</protein>
<evidence type="ECO:0000259" key="3">
    <source>
        <dbReference type="Pfam" id="PF24808"/>
    </source>
</evidence>
<dbReference type="PANTHER" id="PTHR38118">
    <property type="entry name" value="ANCHORED CELL WALL PROTEIN 11-RELATED"/>
    <property type="match status" value="1"/>
</dbReference>
<accession>A0A8T9BXI0</accession>
<keyword evidence="1" id="KW-0472">Membrane</keyword>
<dbReference type="AlphaFoldDB" id="A0A8T9BXI0"/>
<feature type="transmembrane region" description="Helical" evidence="1">
    <location>
        <begin position="192"/>
        <end position="208"/>
    </location>
</feature>
<reference evidence="4 5" key="1">
    <citation type="submission" date="2018-05" db="EMBL/GenBank/DDBJ databases">
        <title>Genome sequencing and assembly of the regulated plant pathogen Lachnellula willkommii and related sister species for the development of diagnostic species identification markers.</title>
        <authorList>
            <person name="Giroux E."/>
            <person name="Bilodeau G."/>
        </authorList>
    </citation>
    <scope>NUCLEOTIDE SEQUENCE [LARGE SCALE GENOMIC DNA]</scope>
    <source>
        <strain evidence="4 5">CBS 268.59</strain>
    </source>
</reference>